<dbReference type="GeneID" id="10461790"/>
<dbReference type="Proteomes" id="UP000007807">
    <property type="component" value="Chromosome"/>
</dbReference>
<dbReference type="InterPro" id="IPR017087">
    <property type="entry name" value="UCP037004"/>
</dbReference>
<dbReference type="InParanoid" id="F4BYG9"/>
<evidence type="ECO:0000313" key="3">
    <source>
        <dbReference type="Proteomes" id="UP000007807"/>
    </source>
</evidence>
<dbReference type="RefSeq" id="WP_013719872.1">
    <property type="nucleotide sequence ID" value="NC_015416.1"/>
</dbReference>
<dbReference type="PIRSF" id="PIRSF037004">
    <property type="entry name" value="UCP037004"/>
    <property type="match status" value="1"/>
</dbReference>
<evidence type="ECO:0000259" key="1">
    <source>
        <dbReference type="Pfam" id="PF08349"/>
    </source>
</evidence>
<dbReference type="Pfam" id="PF04463">
    <property type="entry name" value="2-thiour_desulf"/>
    <property type="match status" value="1"/>
</dbReference>
<gene>
    <name evidence="2" type="ordered locus">MCON_2376</name>
</gene>
<protein>
    <recommendedName>
        <fullName evidence="1">DUF1722 domain-containing protein</fullName>
    </recommendedName>
</protein>
<dbReference type="OrthoDB" id="2675at2157"/>
<proteinExistence type="predicted"/>
<feature type="domain" description="DUF1722" evidence="1">
    <location>
        <begin position="191"/>
        <end position="307"/>
    </location>
</feature>
<name>F4BYG9_METSG</name>
<accession>F4BYG9</accession>
<dbReference type="STRING" id="990316.MCON_2376"/>
<dbReference type="HOGENOM" id="CLU_076318_0_1_2"/>
<evidence type="ECO:0000313" key="2">
    <source>
        <dbReference type="EMBL" id="AEB68841.1"/>
    </source>
</evidence>
<dbReference type="InterPro" id="IPR007553">
    <property type="entry name" value="2-thiour_desulf"/>
</dbReference>
<reference evidence="2 3" key="1">
    <citation type="journal article" date="2011" name="J. Bacteriol.">
        <title>Complete genome sequence of Methanosaeta concilii, a specialist in aceticlastic methanogenesis.</title>
        <authorList>
            <person name="Barber R.D."/>
            <person name="Zhang L."/>
            <person name="Harnack M."/>
            <person name="Olson M.V."/>
            <person name="Kaul R."/>
            <person name="Ingram-Smith C."/>
            <person name="Smith K.S."/>
        </authorList>
    </citation>
    <scope>NUCLEOTIDE SEQUENCE [LARGE SCALE GENOMIC DNA]</scope>
    <source>
        <strain evidence="3">ATCC 5969 / DSM 3671 / JCM 10134 / NBRC 103675 / OCM 69 / GP-6</strain>
    </source>
</reference>
<dbReference type="PANTHER" id="PTHR30087">
    <property type="entry name" value="INNER MEMBRANE PROTEIN"/>
    <property type="match status" value="1"/>
</dbReference>
<sequence length="336" mass="37913">MNCFPRPNIVISRCIEFDHCRYDGSMITSDFVAALKPHAHFIPVCAEMEIGLGVPRSSIRIVSVKGELRLIQPATGLDVTDRMVSFSRSFLCSLSGIDGFILKFRSPSCGMKDIKVYSSQDGPSTATKAAGFFGGAVVKSFPDLAIEDEGRLRNNNLREHFLTRIFTLAAYREVEREVNMAKLIRFHSTNKLLLAAHSQKEAKVLGNIVANREGKDISKLLGEYHEHLAMALMRPPRYTSKANVLMHSLGYFSHELSSAEKAFFLQSIEKYKQKKLPFSAPLSILQSWIARFDEEYLKEQTFFEPFPEKLIELCRDTQCEWAGADLFEGRKAGRAD</sequence>
<dbReference type="PANTHER" id="PTHR30087:SF0">
    <property type="entry name" value="INNER MEMBRANE PROTEIN"/>
    <property type="match status" value="1"/>
</dbReference>
<dbReference type="KEGG" id="mcj:MCON_2376"/>
<keyword evidence="3" id="KW-1185">Reference proteome</keyword>
<dbReference type="InterPro" id="IPR013560">
    <property type="entry name" value="DUF1722"/>
</dbReference>
<dbReference type="AlphaFoldDB" id="F4BYG9"/>
<organism evidence="2 3">
    <name type="scientific">Methanothrix soehngenii (strain ATCC 5969 / DSM 3671 / JCM 10134 / NBRC 103675 / OCM 69 / GP-6)</name>
    <name type="common">Methanosaeta concilii</name>
    <dbReference type="NCBI Taxonomy" id="990316"/>
    <lineage>
        <taxon>Archaea</taxon>
        <taxon>Methanobacteriati</taxon>
        <taxon>Methanobacteriota</taxon>
        <taxon>Stenosarchaea group</taxon>
        <taxon>Methanomicrobia</taxon>
        <taxon>Methanotrichales</taxon>
        <taxon>Methanotrichaceae</taxon>
        <taxon>Methanothrix</taxon>
    </lineage>
</organism>
<dbReference type="EMBL" id="CP002565">
    <property type="protein sequence ID" value="AEB68841.1"/>
    <property type="molecule type" value="Genomic_DNA"/>
</dbReference>
<dbReference type="Pfam" id="PF08349">
    <property type="entry name" value="DUF1722"/>
    <property type="match status" value="1"/>
</dbReference>